<evidence type="ECO:0000259" key="2">
    <source>
        <dbReference type="Pfam" id="PF09994"/>
    </source>
</evidence>
<evidence type="ECO:0000313" key="4">
    <source>
        <dbReference type="Proteomes" id="UP000183809"/>
    </source>
</evidence>
<proteinExistence type="predicted"/>
<keyword evidence="4" id="KW-1185">Reference proteome</keyword>
<dbReference type="PANTHER" id="PTHR33840:SF1">
    <property type="entry name" value="TLE1 PHOSPHOLIPASE DOMAIN-CONTAINING PROTEIN"/>
    <property type="match status" value="1"/>
</dbReference>
<dbReference type="Proteomes" id="UP000183809">
    <property type="component" value="Unassembled WGS sequence"/>
</dbReference>
<name>A0A1J9RBC6_9PEZI</name>
<dbReference type="EMBL" id="MNUE01000006">
    <property type="protein sequence ID" value="OJD37769.1"/>
    <property type="molecule type" value="Genomic_DNA"/>
</dbReference>
<organism evidence="3 4">
    <name type="scientific">Diplodia corticola</name>
    <dbReference type="NCBI Taxonomy" id="236234"/>
    <lineage>
        <taxon>Eukaryota</taxon>
        <taxon>Fungi</taxon>
        <taxon>Dikarya</taxon>
        <taxon>Ascomycota</taxon>
        <taxon>Pezizomycotina</taxon>
        <taxon>Dothideomycetes</taxon>
        <taxon>Dothideomycetes incertae sedis</taxon>
        <taxon>Botryosphaeriales</taxon>
        <taxon>Botryosphaeriaceae</taxon>
        <taxon>Diplodia</taxon>
    </lineage>
</organism>
<dbReference type="PANTHER" id="PTHR33840">
    <property type="match status" value="1"/>
</dbReference>
<evidence type="ECO:0000313" key="3">
    <source>
        <dbReference type="EMBL" id="OJD37769.1"/>
    </source>
</evidence>
<dbReference type="Pfam" id="PF09994">
    <property type="entry name" value="T6SS_Tle1-like_cat"/>
    <property type="match status" value="1"/>
</dbReference>
<accession>A0A1J9RBC6</accession>
<sequence>MSDKNTKGPRKRLVICCDGSWQVADRHYDNSTTLSNVGKLSRMIHPESEDSGGIPQVVYYQSGVGTTSHSIVDYVVSGSFGAGLEDNVLTAYHYLSTNYHHADKNHAADEIFLFGFSRGAFTARALAGLVTELGLIRPAYLEEFRRAYQLYRKIGNMAGERNLGNIKFIDKVKALKPLLKQDDYQFIYRLHHDANETMGPDSKMFPKVTIKVVGVWDTVGALGIPESMLSRAIPWFNGHFKFHDAALNSRVENAFQALALDEHRGAFTPTLWYLDEKFMDGNKTPNLKQCWFPGFHESIGGGDTQLNHMITKLLPDSEMHDITLAWMCDQVDGLLHFNKDACNKILLLNESSGADTDRVNWATAFELDMMTLVQTFRLDVMGGSRTRTPGMYDLSDVQWASSRTNETLHPSVRYRAEATARSWFPYDPPALGGRRGWNLPSLLPQIGVPRWSWEESADGNGAVWVRPAVPALWPLHARAEPKRELSEWVIREVHGRTNFEARLLPPRLKQRFTKRNAKLIEEAAAHGPGGVDGKRDGDVRTQFWTRTTWGGGREGVKDKVGGRLGPKWMVESLMAAATKGVGEREKEPLGEVVMHAGVKEAIKHGHVVDAAGVGANGGGYGGGGREEHGGYAEDQHVGKGGKKNKGGKKDVNVHPADRLEDQALEQMMNGGEVKAF</sequence>
<reference evidence="3 4" key="1">
    <citation type="submission" date="2016-10" db="EMBL/GenBank/DDBJ databases">
        <title>Proteomics and genomics reveal pathogen-plant mechanisms compatible with a hemibiotrophic lifestyle of Diplodia corticola.</title>
        <authorList>
            <person name="Fernandes I."/>
            <person name="De Jonge R."/>
            <person name="Van De Peer Y."/>
            <person name="Devreese B."/>
            <person name="Alves A."/>
            <person name="Esteves A.C."/>
        </authorList>
    </citation>
    <scope>NUCLEOTIDE SEQUENCE [LARGE SCALE GENOMIC DNA]</scope>
    <source>
        <strain evidence="3 4">CBS 112549</strain>
    </source>
</reference>
<dbReference type="InterPro" id="IPR018712">
    <property type="entry name" value="Tle1-like_cat"/>
</dbReference>
<dbReference type="GeneID" id="31018090"/>
<dbReference type="OrthoDB" id="3057168at2759"/>
<feature type="domain" description="T6SS Phospholipase effector Tle1-like catalytic" evidence="2">
    <location>
        <begin position="11"/>
        <end position="330"/>
    </location>
</feature>
<protein>
    <submittedName>
        <fullName evidence="3">Peptidoglycan binding domain containing protein</fullName>
    </submittedName>
</protein>
<evidence type="ECO:0000256" key="1">
    <source>
        <dbReference type="SAM" id="MobiDB-lite"/>
    </source>
</evidence>
<comment type="caution">
    <text evidence="3">The sequence shown here is derived from an EMBL/GenBank/DDBJ whole genome shotgun (WGS) entry which is preliminary data.</text>
</comment>
<feature type="compositionally biased region" description="Basic and acidic residues" evidence="1">
    <location>
        <begin position="624"/>
        <end position="637"/>
    </location>
</feature>
<dbReference type="AlphaFoldDB" id="A0A1J9RBC6"/>
<dbReference type="STRING" id="236234.A0A1J9RBC6"/>
<feature type="compositionally biased region" description="Basic and acidic residues" evidence="1">
    <location>
        <begin position="647"/>
        <end position="661"/>
    </location>
</feature>
<feature type="region of interest" description="Disordered" evidence="1">
    <location>
        <begin position="619"/>
        <end position="662"/>
    </location>
</feature>
<dbReference type="RefSeq" id="XP_020133884.1">
    <property type="nucleotide sequence ID" value="XM_020277829.1"/>
</dbReference>
<gene>
    <name evidence="3" type="ORF">BKCO1_6000181</name>
</gene>